<dbReference type="Pfam" id="PF24767">
    <property type="entry name" value="UBA_At5g58720"/>
    <property type="match status" value="1"/>
</dbReference>
<dbReference type="OrthoDB" id="1928104at2759"/>
<feature type="domain" description="DUF1771" evidence="1">
    <location>
        <begin position="243"/>
        <end position="308"/>
    </location>
</feature>
<evidence type="ECO:0000259" key="1">
    <source>
        <dbReference type="SMART" id="SM01162"/>
    </source>
</evidence>
<dbReference type="OMA" id="FKMGQKR"/>
<dbReference type="Pfam" id="PF08590">
    <property type="entry name" value="DUF1771"/>
    <property type="match status" value="1"/>
</dbReference>
<dbReference type="SMART" id="SM01162">
    <property type="entry name" value="DUF1771"/>
    <property type="match status" value="1"/>
</dbReference>
<dbReference type="InterPro" id="IPR036063">
    <property type="entry name" value="Smr_dom_sf"/>
</dbReference>
<dbReference type="Proteomes" id="UP000241394">
    <property type="component" value="Chromosome LG15"/>
</dbReference>
<gene>
    <name evidence="2" type="ORF">CEY00_Acc17339</name>
</gene>
<name>A0A2R6QLJ0_ACTCC</name>
<sequence>MEVSSLRTLDEEEEKKSLESLLDAFGSVFSLQEIASAYCKAKRDVDLAGVMLCDLRHNTSNSFVQVSNSSCEISSASPCISISEISSHAEGNSKTTEPRNHPISGGCCGYDMPKSITTLLDLSTVSSEKTVNSLGASSEVSTDTYQKSESFLQVEGPEELPKTTIAVNTGKTPKDLGQMVSALFHAPQIPEDFPKTTIAANTGKRPEDSGQMVVESLRDVTVDCKTRNINARNDIEGDDKEDSYQALRKAVREYRATMNEYYKAAVDAFGKGDNALAGRLMDEGQFYHGKAREADEESVGMIFEDRNEETEETVSLDLHDQGAREAISLLKSHLSSLSGIPSMKFLKVITEMNGGEISKRTCKRLIIKLLKKESISWSEGENPGTILIRLDEIDPKRLSFARK</sequence>
<dbReference type="InterPro" id="IPR013899">
    <property type="entry name" value="DUF1771"/>
</dbReference>
<organism evidence="2 3">
    <name type="scientific">Actinidia chinensis var. chinensis</name>
    <name type="common">Chinese soft-hair kiwi</name>
    <dbReference type="NCBI Taxonomy" id="1590841"/>
    <lineage>
        <taxon>Eukaryota</taxon>
        <taxon>Viridiplantae</taxon>
        <taxon>Streptophyta</taxon>
        <taxon>Embryophyta</taxon>
        <taxon>Tracheophyta</taxon>
        <taxon>Spermatophyta</taxon>
        <taxon>Magnoliopsida</taxon>
        <taxon>eudicotyledons</taxon>
        <taxon>Gunneridae</taxon>
        <taxon>Pentapetalae</taxon>
        <taxon>asterids</taxon>
        <taxon>Ericales</taxon>
        <taxon>Actinidiaceae</taxon>
        <taxon>Actinidia</taxon>
    </lineage>
</organism>
<dbReference type="AlphaFoldDB" id="A0A2R6QLJ0"/>
<protein>
    <submittedName>
        <fullName evidence="2">Nuclear RNA export factor like</fullName>
    </submittedName>
</protein>
<reference evidence="3" key="2">
    <citation type="journal article" date="2018" name="BMC Genomics">
        <title>A manually annotated Actinidia chinensis var. chinensis (kiwifruit) genome highlights the challenges associated with draft genomes and gene prediction in plants.</title>
        <authorList>
            <person name="Pilkington S.M."/>
            <person name="Crowhurst R."/>
            <person name="Hilario E."/>
            <person name="Nardozza S."/>
            <person name="Fraser L."/>
            <person name="Peng Y."/>
            <person name="Gunaseelan K."/>
            <person name="Simpson R."/>
            <person name="Tahir J."/>
            <person name="Deroles S.C."/>
            <person name="Templeton K."/>
            <person name="Luo Z."/>
            <person name="Davy M."/>
            <person name="Cheng C."/>
            <person name="McNeilage M."/>
            <person name="Scaglione D."/>
            <person name="Liu Y."/>
            <person name="Zhang Q."/>
            <person name="Datson P."/>
            <person name="De Silva N."/>
            <person name="Gardiner S.E."/>
            <person name="Bassett H."/>
            <person name="Chagne D."/>
            <person name="McCallum J."/>
            <person name="Dzierzon H."/>
            <person name="Deng C."/>
            <person name="Wang Y.Y."/>
            <person name="Barron L."/>
            <person name="Manako K."/>
            <person name="Bowen J."/>
            <person name="Foster T.M."/>
            <person name="Erridge Z.A."/>
            <person name="Tiffin H."/>
            <person name="Waite C.N."/>
            <person name="Davies K.M."/>
            <person name="Grierson E.P."/>
            <person name="Laing W.A."/>
            <person name="Kirk R."/>
            <person name="Chen X."/>
            <person name="Wood M."/>
            <person name="Montefiori M."/>
            <person name="Brummell D.A."/>
            <person name="Schwinn K.E."/>
            <person name="Catanach A."/>
            <person name="Fullerton C."/>
            <person name="Li D."/>
            <person name="Meiyalaghan S."/>
            <person name="Nieuwenhuizen N."/>
            <person name="Read N."/>
            <person name="Prakash R."/>
            <person name="Hunter D."/>
            <person name="Zhang H."/>
            <person name="McKenzie M."/>
            <person name="Knabel M."/>
            <person name="Harris A."/>
            <person name="Allan A.C."/>
            <person name="Gleave A."/>
            <person name="Chen A."/>
            <person name="Janssen B.J."/>
            <person name="Plunkett B."/>
            <person name="Ampomah-Dwamena C."/>
            <person name="Voogd C."/>
            <person name="Leif D."/>
            <person name="Lafferty D."/>
            <person name="Souleyre E.J.F."/>
            <person name="Varkonyi-Gasic E."/>
            <person name="Gambi F."/>
            <person name="Hanley J."/>
            <person name="Yao J.L."/>
            <person name="Cheung J."/>
            <person name="David K.M."/>
            <person name="Warren B."/>
            <person name="Marsh K."/>
            <person name="Snowden K.C."/>
            <person name="Lin-Wang K."/>
            <person name="Brian L."/>
            <person name="Martinez-Sanchez M."/>
            <person name="Wang M."/>
            <person name="Ileperuma N."/>
            <person name="Macnee N."/>
            <person name="Campin R."/>
            <person name="McAtee P."/>
            <person name="Drummond R.S.M."/>
            <person name="Espley R.V."/>
            <person name="Ireland H.S."/>
            <person name="Wu R."/>
            <person name="Atkinson R.G."/>
            <person name="Karunairetnam S."/>
            <person name="Bulley S."/>
            <person name="Chunkath S."/>
            <person name="Hanley Z."/>
            <person name="Storey R."/>
            <person name="Thrimawithana A.H."/>
            <person name="Thomson S."/>
            <person name="David C."/>
            <person name="Testolin R."/>
            <person name="Huang H."/>
            <person name="Hellens R.P."/>
            <person name="Schaffer R.J."/>
        </authorList>
    </citation>
    <scope>NUCLEOTIDE SEQUENCE [LARGE SCALE GENOMIC DNA]</scope>
    <source>
        <strain evidence="3">cv. Red5</strain>
    </source>
</reference>
<dbReference type="InParanoid" id="A0A2R6QLJ0"/>
<dbReference type="PANTHER" id="PTHR47872:SF3">
    <property type="entry name" value="NUCLEAR RNA EXPORT FACTOR SDE5 ISOFORM X1"/>
    <property type="match status" value="1"/>
</dbReference>
<comment type="caution">
    <text evidence="2">The sequence shown here is derived from an EMBL/GenBank/DDBJ whole genome shotgun (WGS) entry which is preliminary data.</text>
</comment>
<dbReference type="EMBL" id="NKQK01000015">
    <property type="protein sequence ID" value="PSS10245.1"/>
    <property type="molecule type" value="Genomic_DNA"/>
</dbReference>
<dbReference type="STRING" id="1590841.A0A2R6QLJ0"/>
<evidence type="ECO:0000313" key="2">
    <source>
        <dbReference type="EMBL" id="PSS10245.1"/>
    </source>
</evidence>
<accession>A0A2R6QLJ0</accession>
<reference evidence="2 3" key="1">
    <citation type="submission" date="2017-07" db="EMBL/GenBank/DDBJ databases">
        <title>An improved, manually edited Actinidia chinensis var. chinensis (kiwifruit) genome highlights the challenges associated with draft genomes and gene prediction in plants.</title>
        <authorList>
            <person name="Pilkington S."/>
            <person name="Crowhurst R."/>
            <person name="Hilario E."/>
            <person name="Nardozza S."/>
            <person name="Fraser L."/>
            <person name="Peng Y."/>
            <person name="Gunaseelan K."/>
            <person name="Simpson R."/>
            <person name="Tahir J."/>
            <person name="Deroles S."/>
            <person name="Templeton K."/>
            <person name="Luo Z."/>
            <person name="Davy M."/>
            <person name="Cheng C."/>
            <person name="Mcneilage M."/>
            <person name="Scaglione D."/>
            <person name="Liu Y."/>
            <person name="Zhang Q."/>
            <person name="Datson P."/>
            <person name="De Silva N."/>
            <person name="Gardiner S."/>
            <person name="Bassett H."/>
            <person name="Chagne D."/>
            <person name="Mccallum J."/>
            <person name="Dzierzon H."/>
            <person name="Deng C."/>
            <person name="Wang Y.-Y."/>
            <person name="Barron N."/>
            <person name="Manako K."/>
            <person name="Bowen J."/>
            <person name="Foster T."/>
            <person name="Erridge Z."/>
            <person name="Tiffin H."/>
            <person name="Waite C."/>
            <person name="Davies K."/>
            <person name="Grierson E."/>
            <person name="Laing W."/>
            <person name="Kirk R."/>
            <person name="Chen X."/>
            <person name="Wood M."/>
            <person name="Montefiori M."/>
            <person name="Brummell D."/>
            <person name="Schwinn K."/>
            <person name="Catanach A."/>
            <person name="Fullerton C."/>
            <person name="Li D."/>
            <person name="Meiyalaghan S."/>
            <person name="Nieuwenhuizen N."/>
            <person name="Read N."/>
            <person name="Prakash R."/>
            <person name="Hunter D."/>
            <person name="Zhang H."/>
            <person name="Mckenzie M."/>
            <person name="Knabel M."/>
            <person name="Harris A."/>
            <person name="Allan A."/>
            <person name="Chen A."/>
            <person name="Janssen B."/>
            <person name="Plunkett B."/>
            <person name="Dwamena C."/>
            <person name="Voogd C."/>
            <person name="Leif D."/>
            <person name="Lafferty D."/>
            <person name="Souleyre E."/>
            <person name="Varkonyi-Gasic E."/>
            <person name="Gambi F."/>
            <person name="Hanley J."/>
            <person name="Yao J.-L."/>
            <person name="Cheung J."/>
            <person name="David K."/>
            <person name="Warren B."/>
            <person name="Marsh K."/>
            <person name="Snowden K."/>
            <person name="Lin-Wang K."/>
            <person name="Brian L."/>
            <person name="Martinez-Sanchez M."/>
            <person name="Wang M."/>
            <person name="Ileperuma N."/>
            <person name="Macnee N."/>
            <person name="Campin R."/>
            <person name="Mcatee P."/>
            <person name="Drummond R."/>
            <person name="Espley R."/>
            <person name="Ireland H."/>
            <person name="Wu R."/>
            <person name="Atkinson R."/>
            <person name="Karunairetnam S."/>
            <person name="Bulley S."/>
            <person name="Chunkath S."/>
            <person name="Hanley Z."/>
            <person name="Storey R."/>
            <person name="Thrimawithana A."/>
            <person name="Thomson S."/>
            <person name="David C."/>
            <person name="Testolin R."/>
        </authorList>
    </citation>
    <scope>NUCLEOTIDE SEQUENCE [LARGE SCALE GENOMIC DNA]</scope>
    <source>
        <strain evidence="3">cv. Red5</strain>
        <tissue evidence="2">Young leaf</tissue>
    </source>
</reference>
<dbReference type="Gramene" id="PSS10245">
    <property type="protein sequence ID" value="PSS10245"/>
    <property type="gene ID" value="CEY00_Acc17339"/>
</dbReference>
<dbReference type="PANTHER" id="PTHR47872">
    <property type="entry name" value="NUCLEAR RNA EXPORT FACTOR SDE5-RELATED"/>
    <property type="match status" value="1"/>
</dbReference>
<dbReference type="InterPro" id="IPR056254">
    <property type="entry name" value="At5g58720/SDE5-like_UBA-like"/>
</dbReference>
<evidence type="ECO:0000313" key="3">
    <source>
        <dbReference type="Proteomes" id="UP000241394"/>
    </source>
</evidence>
<proteinExistence type="predicted"/>
<dbReference type="Gene3D" id="3.30.1370.110">
    <property type="match status" value="1"/>
</dbReference>
<keyword evidence="3" id="KW-1185">Reference proteome</keyword>